<evidence type="ECO:0000313" key="1">
    <source>
        <dbReference type="EMBL" id="CEK54978.1"/>
    </source>
</evidence>
<dbReference type="AlphaFoldDB" id="A0A0B6YFI4"/>
<protein>
    <submittedName>
        <fullName evidence="1">Uncharacterized protein</fullName>
    </submittedName>
</protein>
<accession>A0A0B6YFI4</accession>
<proteinExistence type="predicted"/>
<organism evidence="1">
    <name type="scientific">Arion vulgaris</name>
    <dbReference type="NCBI Taxonomy" id="1028688"/>
    <lineage>
        <taxon>Eukaryota</taxon>
        <taxon>Metazoa</taxon>
        <taxon>Spiralia</taxon>
        <taxon>Lophotrochozoa</taxon>
        <taxon>Mollusca</taxon>
        <taxon>Gastropoda</taxon>
        <taxon>Heterobranchia</taxon>
        <taxon>Euthyneura</taxon>
        <taxon>Panpulmonata</taxon>
        <taxon>Eupulmonata</taxon>
        <taxon>Stylommatophora</taxon>
        <taxon>Helicina</taxon>
        <taxon>Arionoidea</taxon>
        <taxon>Arionidae</taxon>
        <taxon>Arion</taxon>
    </lineage>
</organism>
<gene>
    <name evidence="1" type="primary">ORF24059</name>
</gene>
<name>A0A0B6YFI4_9EUPU</name>
<feature type="non-terminal residue" evidence="1">
    <location>
        <position position="1"/>
    </location>
</feature>
<feature type="non-terminal residue" evidence="1">
    <location>
        <position position="134"/>
    </location>
</feature>
<reference evidence="1" key="1">
    <citation type="submission" date="2014-12" db="EMBL/GenBank/DDBJ databases">
        <title>Insight into the proteome of Arion vulgaris.</title>
        <authorList>
            <person name="Aradska J."/>
            <person name="Bulat T."/>
            <person name="Smidak R."/>
            <person name="Sarate P."/>
            <person name="Gangsoo J."/>
            <person name="Sialana F."/>
            <person name="Bilban M."/>
            <person name="Lubec G."/>
        </authorList>
    </citation>
    <scope>NUCLEOTIDE SEQUENCE</scope>
    <source>
        <tissue evidence="1">Skin</tissue>
    </source>
</reference>
<dbReference type="EMBL" id="HACG01008113">
    <property type="protein sequence ID" value="CEK54978.1"/>
    <property type="molecule type" value="Transcribed_RNA"/>
</dbReference>
<sequence length="134" mass="15220">RAVAELTSLQDEETVRALEAEHSRVQELKQSGALQSYADLAHQISGYQNESDQVYLSKSNDLMELGLHINNADTARANQDRHELKGGQEYSNLIEDNIKTKTSKIFEKSVTDEELTHFRQIGEDHNSDKTSFIR</sequence>